<dbReference type="Proteomes" id="UP001596413">
    <property type="component" value="Unassembled WGS sequence"/>
</dbReference>
<keyword evidence="2" id="KW-1185">Reference proteome</keyword>
<dbReference type="EMBL" id="JBHSZO010000019">
    <property type="protein sequence ID" value="MFC7219228.1"/>
    <property type="molecule type" value="Genomic_DNA"/>
</dbReference>
<comment type="caution">
    <text evidence="1">The sequence shown here is derived from an EMBL/GenBank/DDBJ whole genome shotgun (WGS) entry which is preliminary data.</text>
</comment>
<name>A0ABW2GI55_9ACTN</name>
<reference evidence="2" key="1">
    <citation type="journal article" date="2019" name="Int. J. Syst. Evol. Microbiol.">
        <title>The Global Catalogue of Microorganisms (GCM) 10K type strain sequencing project: providing services to taxonomists for standard genome sequencing and annotation.</title>
        <authorList>
            <consortium name="The Broad Institute Genomics Platform"/>
            <consortium name="The Broad Institute Genome Sequencing Center for Infectious Disease"/>
            <person name="Wu L."/>
            <person name="Ma J."/>
        </authorList>
    </citation>
    <scope>NUCLEOTIDE SEQUENCE [LARGE SCALE GENOMIC DNA]</scope>
    <source>
        <strain evidence="2">CGMCC 1.13681</strain>
    </source>
</reference>
<sequence>MATTDRTWLNQDHQFLHGKELFRSERRFHPLAYTASHGQLLMRSVGRPDTPGEPETTIDLLFKPAAVVKIREDYRGLAIRCASEAESEQVKADYTTMAFARNDRVFVLESQGESDYVVAMAVGWIEGVLGRTQQGFFNDFYPEVPIWPTRPLYGVGAGLDIASAQELIDALVAADENDVIRRRRYRHVYVVMTRVIRPGRPDVTGAGVFLARADAEEAQAVIAAKSVAWMPVECWIEELPIAL</sequence>
<accession>A0ABW2GI55</accession>
<dbReference type="RefSeq" id="WP_386414798.1">
    <property type="nucleotide sequence ID" value="NZ_JBHSZO010000019.1"/>
</dbReference>
<organism evidence="1 2">
    <name type="scientific">Streptomyces polyrhachis</name>
    <dbReference type="NCBI Taxonomy" id="1282885"/>
    <lineage>
        <taxon>Bacteria</taxon>
        <taxon>Bacillati</taxon>
        <taxon>Actinomycetota</taxon>
        <taxon>Actinomycetes</taxon>
        <taxon>Kitasatosporales</taxon>
        <taxon>Streptomycetaceae</taxon>
        <taxon>Streptomyces</taxon>
    </lineage>
</organism>
<gene>
    <name evidence="1" type="ORF">ACFQLX_13775</name>
</gene>
<proteinExistence type="predicted"/>
<protein>
    <submittedName>
        <fullName evidence="1">Uncharacterized protein</fullName>
    </submittedName>
</protein>
<evidence type="ECO:0000313" key="2">
    <source>
        <dbReference type="Proteomes" id="UP001596413"/>
    </source>
</evidence>
<evidence type="ECO:0000313" key="1">
    <source>
        <dbReference type="EMBL" id="MFC7219228.1"/>
    </source>
</evidence>